<keyword evidence="2" id="KW-1185">Reference proteome</keyword>
<sequence>MIPYNHSGLVRRLAEYLLSRPNDGYVWIQGPFGIGKSYIVRQAIKSSYPKITKQLIFSLNNAKLDDFAHSFIDAIANLTIKSQKNDIMDRISRSIPEIPKSLIAKAQNKDISQLLKSIYDANNTINSLKWLFQVSNQLLADANIKIPIGIKFMRLLDVELFECLVKYLPNTNIIPILLCEEMASVIYFYKNLASQSSFILDVQEAEEDFIRNYIKLNVTKFTEITDAILLIAGHNLSLINRISSHLRESVHLVSGDYSDEFYPFDQTNEDRQLYELLESQKASIINLPDTIFKQDIEEFHEKMKSFLSFPPIAKMRKEMKNDIHFKVTVHETIRYIISKRIMQAYNNNYQNNPIIMGLLYSDILFYHFSTGKFVIANALIKRLAIDYINSQYHNLSSYEMVEYNLNYLLNFKIIQKEVDISL</sequence>
<dbReference type="SUPFAM" id="SSF52540">
    <property type="entry name" value="P-loop containing nucleoside triphosphate hydrolases"/>
    <property type="match status" value="1"/>
</dbReference>
<dbReference type="InterPro" id="IPR027417">
    <property type="entry name" value="P-loop_NTPase"/>
</dbReference>
<organism evidence="1 2">
    <name type="scientific">Babesia microti (strain RI)</name>
    <dbReference type="NCBI Taxonomy" id="1133968"/>
    <lineage>
        <taxon>Eukaryota</taxon>
        <taxon>Sar</taxon>
        <taxon>Alveolata</taxon>
        <taxon>Apicomplexa</taxon>
        <taxon>Aconoidasida</taxon>
        <taxon>Piroplasmida</taxon>
        <taxon>Babesiidae</taxon>
        <taxon>Babesia</taxon>
    </lineage>
</organism>
<dbReference type="RefSeq" id="XP_021337773.1">
    <property type="nucleotide sequence ID" value="XM_021482558.1"/>
</dbReference>
<dbReference type="Proteomes" id="UP000002899">
    <property type="component" value="Chromosome IV"/>
</dbReference>
<protein>
    <submittedName>
        <fullName evidence="1">Uncharacterized protein</fullName>
    </submittedName>
</protein>
<dbReference type="AlphaFoldDB" id="A0A1N6LXV2"/>
<evidence type="ECO:0000313" key="1">
    <source>
        <dbReference type="EMBL" id="SIO73706.1"/>
    </source>
</evidence>
<dbReference type="OrthoDB" id="364143at2759"/>
<name>A0A1N6LXV2_BABMR</name>
<dbReference type="GeneID" id="24426027"/>
<reference evidence="1 2" key="3">
    <citation type="journal article" date="2016" name="Sci. Rep.">
        <title>Genome-wide diversity and gene expression profiling of Babesia microti isolates identify polymorphic genes that mediate host-pathogen interactions.</title>
        <authorList>
            <person name="Silva J.C."/>
            <person name="Cornillot E."/>
            <person name="McCracken C."/>
            <person name="Usmani-Brown S."/>
            <person name="Dwivedi A."/>
            <person name="Ifeonu O.O."/>
            <person name="Crabtree J."/>
            <person name="Gotia H.T."/>
            <person name="Virji A.Z."/>
            <person name="Reynes C."/>
            <person name="Colinge J."/>
            <person name="Kumar V."/>
            <person name="Lawres L."/>
            <person name="Pazzi J.E."/>
            <person name="Pablo J.V."/>
            <person name="Hung C."/>
            <person name="Brancato J."/>
            <person name="Kumari P."/>
            <person name="Orvis J."/>
            <person name="Tretina K."/>
            <person name="Chibucos M."/>
            <person name="Ott S."/>
            <person name="Sadzewicz L."/>
            <person name="Sengamalay N."/>
            <person name="Shetty A.C."/>
            <person name="Su Q."/>
            <person name="Tallon L."/>
            <person name="Fraser C.M."/>
            <person name="Frutos R."/>
            <person name="Molina D.M."/>
            <person name="Krause P.J."/>
            <person name="Ben Mamoun C."/>
        </authorList>
    </citation>
    <scope>NUCLEOTIDE SEQUENCE [LARGE SCALE GENOMIC DNA]</scope>
    <source>
        <strain evidence="1 2">RI</strain>
    </source>
</reference>
<reference evidence="1 2" key="2">
    <citation type="journal article" date="2013" name="PLoS ONE">
        <title>Whole genome mapping and re-organization of the nuclear and mitochondrial genomes of Babesia microti isolates.</title>
        <authorList>
            <person name="Cornillot E."/>
            <person name="Dassouli A."/>
            <person name="Garg A."/>
            <person name="Pachikara N."/>
            <person name="Randazzo S."/>
            <person name="Depoix D."/>
            <person name="Carcy B."/>
            <person name="Delbecq S."/>
            <person name="Frutos R."/>
            <person name="Silva J.C."/>
            <person name="Sutton R."/>
            <person name="Krause P.J."/>
            <person name="Mamoun C.B."/>
        </authorList>
    </citation>
    <scope>NUCLEOTIDE SEQUENCE [LARGE SCALE GENOMIC DNA]</scope>
    <source>
        <strain evidence="1 2">RI</strain>
    </source>
</reference>
<dbReference type="VEuPathDB" id="PiroplasmaDB:BmR1_04g06900"/>
<reference evidence="1 2" key="1">
    <citation type="journal article" date="2012" name="Nucleic Acids Res.">
        <title>Sequencing of the smallest Apicomplexan genome from the human pathogen Babesia microti.</title>
        <authorList>
            <person name="Cornillot E."/>
            <person name="Hadj-Kaddour K."/>
            <person name="Dassouli A."/>
            <person name="Noel B."/>
            <person name="Ranwez V."/>
            <person name="Vacherie B."/>
            <person name="Augagneur Y."/>
            <person name="Bres V."/>
            <person name="Duclos A."/>
            <person name="Randazzo S."/>
            <person name="Carcy B."/>
            <person name="Debierre-Grockiego F."/>
            <person name="Delbecq S."/>
            <person name="Moubri-Menage K."/>
            <person name="Shams-Eldin H."/>
            <person name="Usmani-Brown S."/>
            <person name="Bringaud F."/>
            <person name="Wincker P."/>
            <person name="Vivares C.P."/>
            <person name="Schwarz R.T."/>
            <person name="Schetters T.P."/>
            <person name="Krause P.J."/>
            <person name="Gorenflot A."/>
            <person name="Berry V."/>
            <person name="Barbe V."/>
            <person name="Ben Mamoun C."/>
        </authorList>
    </citation>
    <scope>NUCLEOTIDE SEQUENCE [LARGE SCALE GENOMIC DNA]</scope>
    <source>
        <strain evidence="1 2">RI</strain>
    </source>
</reference>
<evidence type="ECO:0000313" key="2">
    <source>
        <dbReference type="Proteomes" id="UP000002899"/>
    </source>
</evidence>
<dbReference type="KEGG" id="bmic:BmR1_04g06900"/>
<dbReference type="EMBL" id="LN871599">
    <property type="protein sequence ID" value="SIO73706.1"/>
    <property type="molecule type" value="Genomic_DNA"/>
</dbReference>
<accession>A0A1N6LXV2</accession>
<proteinExistence type="predicted"/>